<organism evidence="1">
    <name type="scientific">marine metagenome</name>
    <dbReference type="NCBI Taxonomy" id="408172"/>
    <lineage>
        <taxon>unclassified sequences</taxon>
        <taxon>metagenomes</taxon>
        <taxon>ecological metagenomes</taxon>
    </lineage>
</organism>
<reference evidence="1" key="1">
    <citation type="submission" date="2018-05" db="EMBL/GenBank/DDBJ databases">
        <authorList>
            <person name="Lanie J.A."/>
            <person name="Ng W.-L."/>
            <person name="Kazmierczak K.M."/>
            <person name="Andrzejewski T.M."/>
            <person name="Davidsen T.M."/>
            <person name="Wayne K.J."/>
            <person name="Tettelin H."/>
            <person name="Glass J.I."/>
            <person name="Rusch D."/>
            <person name="Podicherti R."/>
            <person name="Tsui H.-C.T."/>
            <person name="Winkler M.E."/>
        </authorList>
    </citation>
    <scope>NUCLEOTIDE SEQUENCE</scope>
</reference>
<evidence type="ECO:0000313" key="1">
    <source>
        <dbReference type="EMBL" id="SVA03101.1"/>
    </source>
</evidence>
<accession>A0A381SIE6</accession>
<dbReference type="EMBL" id="UINC01003073">
    <property type="protein sequence ID" value="SVA03101.1"/>
    <property type="molecule type" value="Genomic_DNA"/>
</dbReference>
<sequence length="123" mass="12994">MAKRGVFVTAVLLVLGVGQTFAQGGLTGEWEMQLTTQTGVTTWQARFEQNGDQVGGEIDLGDNEVLSVDGNLDGSTLRFVIVVPDLDGDQPINFEGEVSGDTIAGAPGAFSWYGTGGWTAQRK</sequence>
<gene>
    <name evidence="1" type="ORF">METZ01_LOCUS55955</name>
</gene>
<proteinExistence type="predicted"/>
<name>A0A381SIE6_9ZZZZ</name>
<dbReference type="AlphaFoldDB" id="A0A381SIE6"/>
<protein>
    <submittedName>
        <fullName evidence="1">Uncharacterized protein</fullName>
    </submittedName>
</protein>